<gene>
    <name evidence="5" type="ORF">EI981_15500</name>
</gene>
<evidence type="ECO:0000256" key="3">
    <source>
        <dbReference type="ARBA" id="ARBA00023002"/>
    </source>
</evidence>
<proteinExistence type="inferred from homology"/>
<dbReference type="PANTHER" id="PTHR43490">
    <property type="entry name" value="(+)-NEOMENTHOL DEHYDROGENASE"/>
    <property type="match status" value="1"/>
</dbReference>
<keyword evidence="2" id="KW-0521">NADP</keyword>
<evidence type="ECO:0000256" key="4">
    <source>
        <dbReference type="RuleBase" id="RU000363"/>
    </source>
</evidence>
<dbReference type="GO" id="GO:0016616">
    <property type="term" value="F:oxidoreductase activity, acting on the CH-OH group of donors, NAD or NADP as acceptor"/>
    <property type="evidence" value="ECO:0007669"/>
    <property type="project" value="InterPro"/>
</dbReference>
<evidence type="ECO:0000313" key="6">
    <source>
        <dbReference type="Proteomes" id="UP000270678"/>
    </source>
</evidence>
<dbReference type="KEGG" id="plut:EI981_15500"/>
<reference evidence="6" key="1">
    <citation type="submission" date="2018-12" db="EMBL/GenBank/DDBJ databases">
        <title>Complete genome sequence of Paenibacillus sp. MBLB1234.</title>
        <authorList>
            <person name="Nam Y.-D."/>
            <person name="Kang J."/>
            <person name="Chung W.-H."/>
            <person name="Park Y.S."/>
        </authorList>
    </citation>
    <scope>NUCLEOTIDE SEQUENCE [LARGE SCALE GENOMIC DNA]</scope>
    <source>
        <strain evidence="6">MBLB1234</strain>
    </source>
</reference>
<organism evidence="5 6">
    <name type="scientific">Paenibacillus lutimineralis</name>
    <dbReference type="NCBI Taxonomy" id="2707005"/>
    <lineage>
        <taxon>Bacteria</taxon>
        <taxon>Bacillati</taxon>
        <taxon>Bacillota</taxon>
        <taxon>Bacilli</taxon>
        <taxon>Bacillales</taxon>
        <taxon>Paenibacillaceae</taxon>
        <taxon>Paenibacillus</taxon>
    </lineage>
</organism>
<dbReference type="Gene3D" id="3.40.50.720">
    <property type="entry name" value="NAD(P)-binding Rossmann-like Domain"/>
    <property type="match status" value="1"/>
</dbReference>
<evidence type="ECO:0000256" key="1">
    <source>
        <dbReference type="ARBA" id="ARBA00006484"/>
    </source>
</evidence>
<dbReference type="InterPro" id="IPR002347">
    <property type="entry name" value="SDR_fam"/>
</dbReference>
<name>A0A3Q9I9E0_9BACL</name>
<dbReference type="CDD" id="cd05324">
    <property type="entry name" value="carb_red_PTCR-like_SDR_c"/>
    <property type="match status" value="1"/>
</dbReference>
<evidence type="ECO:0000313" key="5">
    <source>
        <dbReference type="EMBL" id="AZS15708.1"/>
    </source>
</evidence>
<dbReference type="Proteomes" id="UP000270678">
    <property type="component" value="Chromosome"/>
</dbReference>
<dbReference type="OrthoDB" id="5786478at2"/>
<dbReference type="RefSeq" id="WP_126999615.1">
    <property type="nucleotide sequence ID" value="NZ_CP034346.1"/>
</dbReference>
<dbReference type="PANTHER" id="PTHR43490:SF99">
    <property type="entry name" value="SHORT-CHAIN DEHYDROGENASE_REDUCTASE"/>
    <property type="match status" value="1"/>
</dbReference>
<dbReference type="PRINTS" id="PR00081">
    <property type="entry name" value="GDHRDH"/>
</dbReference>
<dbReference type="AlphaFoldDB" id="A0A3Q9I9E0"/>
<comment type="similarity">
    <text evidence="1 4">Belongs to the short-chain dehydrogenases/reductases (SDR) family.</text>
</comment>
<dbReference type="PRINTS" id="PR00080">
    <property type="entry name" value="SDRFAMILY"/>
</dbReference>
<dbReference type="SUPFAM" id="SSF51735">
    <property type="entry name" value="NAD(P)-binding Rossmann-fold domains"/>
    <property type="match status" value="1"/>
</dbReference>
<protein>
    <submittedName>
        <fullName evidence="5">SDR family oxidoreductase</fullName>
    </submittedName>
</protein>
<keyword evidence="6" id="KW-1185">Reference proteome</keyword>
<dbReference type="InterPro" id="IPR045313">
    <property type="entry name" value="CBR1-like"/>
</dbReference>
<dbReference type="InterPro" id="IPR036291">
    <property type="entry name" value="NAD(P)-bd_dom_sf"/>
</dbReference>
<keyword evidence="3" id="KW-0560">Oxidoreductase</keyword>
<sequence>MSINLKVALITGANKGIGFQTARQLGQLGYMVLVGARDEERGREAEYRLQQEGLRALFIQLDVTQSVMINQVWKRIKEQYGKLDVLINNAAVASTDPHRHQFLELNMTDMRETLDTNFFGAMAVTQAVLPLMLESPAGRIVNVSSAMGSLTLNSNPRFLHYAHKPLAYNVSKTALNQLTVHLAHEFKNTNVKVNAACPGFASTDLNQGRGQRTASEAADIVVKLATLSNDGPTGKFFNAHGEIPW</sequence>
<accession>A0A3Q9I9E0</accession>
<dbReference type="EMBL" id="CP034346">
    <property type="protein sequence ID" value="AZS15708.1"/>
    <property type="molecule type" value="Genomic_DNA"/>
</dbReference>
<evidence type="ECO:0000256" key="2">
    <source>
        <dbReference type="ARBA" id="ARBA00022857"/>
    </source>
</evidence>
<dbReference type="Pfam" id="PF00106">
    <property type="entry name" value="adh_short"/>
    <property type="match status" value="1"/>
</dbReference>